<feature type="domain" description="Beta-lactamase-related" evidence="1">
    <location>
        <begin position="16"/>
        <end position="360"/>
    </location>
</feature>
<sequence>MSKATGLCDPKFYGLKKILEDNVASGKELGASLYVNVGGKAVVDMYAGFVDEAKKNPWAENTKTAVFSTSKCITNLAALVLVDRGLLDLDAKVSKYWPEFAVNGKEDIEVRHILSHSSGLSGWDEPVTMEKIYDLEGSAKLLAEQTPWWKPGSASGYHAMTQGTLIGKLVKEVTGKSLEDFIEDELAQPLLADYSLGVKESDWPRVAPIVPLPSLPFTSNADPDSVLGKTLKSLPLKAEYFNEPPMRRAALGGSNGYGNARSVGTIMSIISLGGDVAGKKFLSQKTLDRIFQVEVDSIDHLELRRYKWGPGFALPIEDDSKIPIPQGNVCFWGGWGGSIAIMDADRKTTICYVMNKLGDDTGCLGTDRTWAYVEEIYRVMQE</sequence>
<organism evidence="2 3">
    <name type="scientific">Penicillium egyptiacum</name>
    <dbReference type="NCBI Taxonomy" id="1303716"/>
    <lineage>
        <taxon>Eukaryota</taxon>
        <taxon>Fungi</taxon>
        <taxon>Dikarya</taxon>
        <taxon>Ascomycota</taxon>
        <taxon>Pezizomycotina</taxon>
        <taxon>Eurotiomycetes</taxon>
        <taxon>Eurotiomycetidae</taxon>
        <taxon>Eurotiales</taxon>
        <taxon>Aspergillaceae</taxon>
        <taxon>Penicillium</taxon>
    </lineage>
</organism>
<dbReference type="AlphaFoldDB" id="A0A9W4K8U8"/>
<evidence type="ECO:0000313" key="3">
    <source>
        <dbReference type="Proteomes" id="UP001154252"/>
    </source>
</evidence>
<dbReference type="PANTHER" id="PTHR43319:SF3">
    <property type="entry name" value="BETA-LACTAMASE-RELATED DOMAIN-CONTAINING PROTEIN"/>
    <property type="match status" value="1"/>
</dbReference>
<name>A0A9W4K8U8_9EURO</name>
<protein>
    <recommendedName>
        <fullName evidence="1">Beta-lactamase-related domain-containing protein</fullName>
    </recommendedName>
</protein>
<accession>A0A9W4K8U8</accession>
<dbReference type="InterPro" id="IPR001466">
    <property type="entry name" value="Beta-lactam-related"/>
</dbReference>
<dbReference type="EMBL" id="CAJVRC010000835">
    <property type="protein sequence ID" value="CAG8886260.1"/>
    <property type="molecule type" value="Genomic_DNA"/>
</dbReference>
<evidence type="ECO:0000259" key="1">
    <source>
        <dbReference type="Pfam" id="PF00144"/>
    </source>
</evidence>
<dbReference type="InterPro" id="IPR012338">
    <property type="entry name" value="Beta-lactam/transpept-like"/>
</dbReference>
<keyword evidence="3" id="KW-1185">Reference proteome</keyword>
<dbReference type="OrthoDB" id="5946976at2759"/>
<reference evidence="2" key="1">
    <citation type="submission" date="2021-07" db="EMBL/GenBank/DDBJ databases">
        <authorList>
            <person name="Branca A.L. A."/>
        </authorList>
    </citation>
    <scope>NUCLEOTIDE SEQUENCE</scope>
</reference>
<dbReference type="PANTHER" id="PTHR43319">
    <property type="entry name" value="BETA-LACTAMASE-RELATED"/>
    <property type="match status" value="1"/>
</dbReference>
<dbReference type="Pfam" id="PF00144">
    <property type="entry name" value="Beta-lactamase"/>
    <property type="match status" value="1"/>
</dbReference>
<dbReference type="Gene3D" id="3.40.710.10">
    <property type="entry name" value="DD-peptidase/beta-lactamase superfamily"/>
    <property type="match status" value="1"/>
</dbReference>
<gene>
    <name evidence="2" type="ORF">PEGY_LOCUS807</name>
</gene>
<proteinExistence type="predicted"/>
<dbReference type="SUPFAM" id="SSF56601">
    <property type="entry name" value="beta-lactamase/transpeptidase-like"/>
    <property type="match status" value="1"/>
</dbReference>
<dbReference type="Proteomes" id="UP001154252">
    <property type="component" value="Unassembled WGS sequence"/>
</dbReference>
<dbReference type="InterPro" id="IPR052907">
    <property type="entry name" value="Beta-lactamase/esterase"/>
</dbReference>
<comment type="caution">
    <text evidence="2">The sequence shown here is derived from an EMBL/GenBank/DDBJ whole genome shotgun (WGS) entry which is preliminary data.</text>
</comment>
<evidence type="ECO:0000313" key="2">
    <source>
        <dbReference type="EMBL" id="CAG8886260.1"/>
    </source>
</evidence>